<name>A0A179B9F9_RHILE</name>
<gene>
    <name evidence="3" type="ORF">A4U53_09590</name>
    <name evidence="2" type="ORF">GR204_24845</name>
</gene>
<accession>A0A179B9F9</accession>
<reference evidence="2 4" key="2">
    <citation type="submission" date="2019-12" db="EMBL/GenBank/DDBJ databases">
        <title>Rhizobium genotypes associated with high levels of biological nitrogen fixation by grain legumes in a temperate-maritime cropping system.</title>
        <authorList>
            <person name="Maluk M."/>
            <person name="Francesc Ferrando Molina F."/>
            <person name="Lopez Del Egido L."/>
            <person name="Lafos M."/>
            <person name="Langarica-Fuentes A."/>
            <person name="Gebre Yohannes G."/>
            <person name="Young M.W."/>
            <person name="Martin P."/>
            <person name="Gantlett R."/>
            <person name="Kenicer G."/>
            <person name="Hawes C."/>
            <person name="Begg G.S."/>
            <person name="Quilliam R.S."/>
            <person name="Squire G.R."/>
            <person name="Poole P.S."/>
            <person name="Young P.W."/>
            <person name="Iannetta P.M."/>
            <person name="James E.K."/>
        </authorList>
    </citation>
    <scope>NUCLEOTIDE SEQUENCE [LARGE SCALE GENOMIC DNA]</scope>
    <source>
        <strain evidence="2 4">JHI1096</strain>
    </source>
</reference>
<protein>
    <recommendedName>
        <fullName evidence="1">SnoaL-like domain-containing protein</fullName>
    </recommendedName>
</protein>
<dbReference type="Proteomes" id="UP000471560">
    <property type="component" value="Unassembled WGS sequence"/>
</dbReference>
<dbReference type="RefSeq" id="WP_064251239.1">
    <property type="nucleotide sequence ID" value="NZ_JAAXDH010000025.1"/>
</dbReference>
<evidence type="ECO:0000313" key="3">
    <source>
        <dbReference type="EMBL" id="OAP88326.1"/>
    </source>
</evidence>
<sequence>MQTHLREITGNEAKTGDGPLDALKEFYRAFNAADMRALEAVWVEGEAPSMDNPIGGIRRGWSAIAEGYSRLFEGQAKVQVAFHDFTSQGGEDWHLFVGREKGRCETPEERLDVAFRTTRWFVRMNDTWRQLHHHGSVEDPKMLADYQRLIFGSRVKGSQYQGTADTKV</sequence>
<dbReference type="EMBL" id="WUEZ01000032">
    <property type="protein sequence ID" value="NEI37172.1"/>
    <property type="molecule type" value="Genomic_DNA"/>
</dbReference>
<proteinExistence type="predicted"/>
<dbReference type="eggNOG" id="COG4319">
    <property type="taxonomic scope" value="Bacteria"/>
</dbReference>
<dbReference type="AlphaFoldDB" id="A0A179B9F9"/>
<evidence type="ECO:0000313" key="2">
    <source>
        <dbReference type="EMBL" id="NEI37172.1"/>
    </source>
</evidence>
<evidence type="ECO:0000259" key="1">
    <source>
        <dbReference type="Pfam" id="PF13474"/>
    </source>
</evidence>
<organism evidence="3">
    <name type="scientific">Rhizobium leguminosarum</name>
    <dbReference type="NCBI Taxonomy" id="384"/>
    <lineage>
        <taxon>Bacteria</taxon>
        <taxon>Pseudomonadati</taxon>
        <taxon>Pseudomonadota</taxon>
        <taxon>Alphaproteobacteria</taxon>
        <taxon>Hyphomicrobiales</taxon>
        <taxon>Rhizobiaceae</taxon>
        <taxon>Rhizobium/Agrobacterium group</taxon>
        <taxon>Rhizobium</taxon>
    </lineage>
</organism>
<dbReference type="SUPFAM" id="SSF54427">
    <property type="entry name" value="NTF2-like"/>
    <property type="match status" value="1"/>
</dbReference>
<dbReference type="Pfam" id="PF13474">
    <property type="entry name" value="SnoaL_3"/>
    <property type="match status" value="1"/>
</dbReference>
<dbReference type="Gene3D" id="3.10.450.50">
    <property type="match status" value="1"/>
</dbReference>
<dbReference type="InterPro" id="IPR037401">
    <property type="entry name" value="SnoaL-like"/>
</dbReference>
<reference evidence="3" key="1">
    <citation type="submission" date="2016-04" db="EMBL/GenBank/DDBJ databases">
        <title>Fast-growing isolate from the root nodules of Vavilovia formosa.</title>
        <authorList>
            <person name="Kimeklis A."/>
            <person name="Safronova V."/>
            <person name="Belimov A."/>
            <person name="Andronov E."/>
        </authorList>
    </citation>
    <scope>NUCLEOTIDE SEQUENCE [LARGE SCALE GENOMIC DNA]</scope>
    <source>
        <strain evidence="3">Vaf-46</strain>
    </source>
</reference>
<dbReference type="EMBL" id="LWBS01000461">
    <property type="protein sequence ID" value="OAP88326.1"/>
    <property type="molecule type" value="Genomic_DNA"/>
</dbReference>
<dbReference type="InterPro" id="IPR032710">
    <property type="entry name" value="NTF2-like_dom_sf"/>
</dbReference>
<evidence type="ECO:0000313" key="4">
    <source>
        <dbReference type="Proteomes" id="UP000471560"/>
    </source>
</evidence>
<comment type="caution">
    <text evidence="3">The sequence shown here is derived from an EMBL/GenBank/DDBJ whole genome shotgun (WGS) entry which is preliminary data.</text>
</comment>
<feature type="domain" description="SnoaL-like" evidence="1">
    <location>
        <begin position="21"/>
        <end position="137"/>
    </location>
</feature>